<protein>
    <recommendedName>
        <fullName evidence="3">Aminoglycoside phosphotransferase domain-containing protein</fullName>
    </recommendedName>
</protein>
<reference evidence="2" key="1">
    <citation type="submission" date="2020-07" db="EMBL/GenBank/DDBJ databases">
        <authorList>
            <person name="Partida-Martinez L."/>
            <person name="Huntemann M."/>
            <person name="Clum A."/>
            <person name="Wang J."/>
            <person name="Palaniappan K."/>
            <person name="Ritter S."/>
            <person name="Chen I.-M."/>
            <person name="Stamatis D."/>
            <person name="Reddy T."/>
            <person name="O'Malley R."/>
            <person name="Daum C."/>
            <person name="Shapiro N."/>
            <person name="Ivanova N."/>
            <person name="Kyrpides N."/>
            <person name="Woyke T."/>
        </authorList>
    </citation>
    <scope>NUCLEOTIDE SEQUENCE [LARGE SCALE GENOMIC DNA]</scope>
    <source>
        <strain evidence="2">AT2.8</strain>
    </source>
</reference>
<gene>
    <name evidence="1" type="ORF">F4694_000961</name>
</gene>
<proteinExistence type="predicted"/>
<dbReference type="EMBL" id="JACCBX010000002">
    <property type="protein sequence ID" value="NYE04217.1"/>
    <property type="molecule type" value="Genomic_DNA"/>
</dbReference>
<dbReference type="Proteomes" id="UP000548423">
    <property type="component" value="Unassembled WGS sequence"/>
</dbReference>
<evidence type="ECO:0000313" key="2">
    <source>
        <dbReference type="Proteomes" id="UP000548423"/>
    </source>
</evidence>
<dbReference type="SUPFAM" id="SSF56112">
    <property type="entry name" value="Protein kinase-like (PK-like)"/>
    <property type="match status" value="1"/>
</dbReference>
<evidence type="ECO:0008006" key="3">
    <source>
        <dbReference type="Google" id="ProtNLM"/>
    </source>
</evidence>
<evidence type="ECO:0000313" key="1">
    <source>
        <dbReference type="EMBL" id="NYE04217.1"/>
    </source>
</evidence>
<organism evidence="1 2">
    <name type="scientific">Neobacillus niacini</name>
    <dbReference type="NCBI Taxonomy" id="86668"/>
    <lineage>
        <taxon>Bacteria</taxon>
        <taxon>Bacillati</taxon>
        <taxon>Bacillota</taxon>
        <taxon>Bacilli</taxon>
        <taxon>Bacillales</taxon>
        <taxon>Bacillaceae</taxon>
        <taxon>Neobacillus</taxon>
    </lineage>
</organism>
<dbReference type="AlphaFoldDB" id="A0A852T8U3"/>
<reference evidence="2" key="2">
    <citation type="submission" date="2020-08" db="EMBL/GenBank/DDBJ databases">
        <title>The Agave Microbiome: Exploring the role of microbial communities in plant adaptations to desert environments.</title>
        <authorList>
            <person name="Partida-Martinez L.P."/>
        </authorList>
    </citation>
    <scope>NUCLEOTIDE SEQUENCE [LARGE SCALE GENOMIC DNA]</scope>
    <source>
        <strain evidence="2">AT2.8</strain>
    </source>
</reference>
<accession>A0A852T8U3</accession>
<comment type="caution">
    <text evidence="1">The sequence shown here is derived from an EMBL/GenBank/DDBJ whole genome shotgun (WGS) entry which is preliminary data.</text>
</comment>
<sequence>MNHEMGADNMKSHPIEDITSSEMTKLLGLKHAEIVDRELILKNSDTKKIEKIRLRINSGKDTKDYFVKYGTTPSFIKEILFYDALSQPVRDHITKLFSYQFNPARYIMIFEWIDGGNPDFSNKNVISNVFRDLGVFAASYEDPIIKYQHGNAGALLTGNTHYGKDKVEDLVNDVFVRKENFNIFLELSGLAKRKTKSVNSIGGEKLAVFLMNCENGLIDLIIDTIYHMPLTIHPGDVSKFNLLIREPNNQTVVLDYENIKIAPMCMLMEYIGEKDIHVPSESLSTLALQSYLNGWNLKTENKIDWRSFYNSYICSRIMYKFYLLGWWLKKEGSKRDPGREWILNHVNDLSFLIDQIEKIN</sequence>
<name>A0A852T8U3_9BACI</name>
<dbReference type="InterPro" id="IPR011009">
    <property type="entry name" value="Kinase-like_dom_sf"/>
</dbReference>